<dbReference type="AlphaFoldDB" id="A0A5Q2TDB9"/>
<dbReference type="Proteomes" id="UP000339690">
    <property type="component" value="Chromosome"/>
</dbReference>
<dbReference type="EMBL" id="CP045915">
    <property type="protein sequence ID" value="QGH32586.1"/>
    <property type="molecule type" value="Genomic_DNA"/>
</dbReference>
<evidence type="ECO:0000313" key="1">
    <source>
        <dbReference type="EMBL" id="QGH32586.1"/>
    </source>
</evidence>
<sequence>MSERTVNPVKTKGLNKALIAELHNENLVRRIERILREDDMQDSVKLSQIFYSKFATQVTIITNKFSYELHFFPIDNSLKTVKLDNFNLIELSNMLKESNQR</sequence>
<proteinExistence type="predicted"/>
<reference evidence="1 2" key="1">
    <citation type="submission" date="2019-11" db="EMBL/GenBank/DDBJ databases">
        <title>Gracilibacillus salitolerans sp. nov., a moderate halophile isolated from a saline soil in northwest China.</title>
        <authorList>
            <person name="Gan L."/>
        </authorList>
    </citation>
    <scope>NUCLEOTIDE SEQUENCE [LARGE SCALE GENOMIC DNA]</scope>
    <source>
        <strain evidence="1 2">SCU50</strain>
    </source>
</reference>
<protein>
    <submittedName>
        <fullName evidence="1">Uncharacterized protein</fullName>
    </submittedName>
</protein>
<accession>A0A5Q2TDB9</accession>
<evidence type="ECO:0000313" key="2">
    <source>
        <dbReference type="Proteomes" id="UP000339690"/>
    </source>
</evidence>
<name>A0A5Q2TDB9_9BACI</name>
<dbReference type="KEGG" id="grc:GI584_00130"/>
<dbReference type="RefSeq" id="WP_153789860.1">
    <property type="nucleotide sequence ID" value="NZ_CP045915.1"/>
</dbReference>
<organism evidence="1 2">
    <name type="scientific">Gracilibacillus salitolerans</name>
    <dbReference type="NCBI Taxonomy" id="2663022"/>
    <lineage>
        <taxon>Bacteria</taxon>
        <taxon>Bacillati</taxon>
        <taxon>Bacillota</taxon>
        <taxon>Bacilli</taxon>
        <taxon>Bacillales</taxon>
        <taxon>Bacillaceae</taxon>
        <taxon>Gracilibacillus</taxon>
    </lineage>
</organism>
<gene>
    <name evidence="1" type="ORF">GI584_00130</name>
</gene>
<keyword evidence="2" id="KW-1185">Reference proteome</keyword>